<feature type="transmembrane region" description="Helical" evidence="1">
    <location>
        <begin position="46"/>
        <end position="67"/>
    </location>
</feature>
<keyword evidence="1" id="KW-0812">Transmembrane</keyword>
<evidence type="ECO:0000256" key="1">
    <source>
        <dbReference type="SAM" id="Phobius"/>
    </source>
</evidence>
<dbReference type="EMBL" id="CAJNOR010001555">
    <property type="protein sequence ID" value="CAF1163366.1"/>
    <property type="molecule type" value="Genomic_DNA"/>
</dbReference>
<dbReference type="Proteomes" id="UP000663852">
    <property type="component" value="Unassembled WGS sequence"/>
</dbReference>
<keyword evidence="1" id="KW-1133">Transmembrane helix</keyword>
<dbReference type="AlphaFoldDB" id="A0A814RR27"/>
<name>A0A814RR27_ADIRI</name>
<comment type="caution">
    <text evidence="2">The sequence shown here is derived from an EMBL/GenBank/DDBJ whole genome shotgun (WGS) entry which is preliminary data.</text>
</comment>
<dbReference type="EMBL" id="CAJNOJ010000112">
    <property type="protein sequence ID" value="CAF1136815.1"/>
    <property type="molecule type" value="Genomic_DNA"/>
</dbReference>
<evidence type="ECO:0000313" key="2">
    <source>
        <dbReference type="EMBL" id="CAF1136815.1"/>
    </source>
</evidence>
<gene>
    <name evidence="2" type="ORF">EDS130_LOCUS21864</name>
    <name evidence="3" type="ORF">XAT740_LOCUS21611</name>
</gene>
<protein>
    <submittedName>
        <fullName evidence="2">Uncharacterized protein</fullName>
    </submittedName>
</protein>
<proteinExistence type="predicted"/>
<organism evidence="2 5">
    <name type="scientific">Adineta ricciae</name>
    <name type="common">Rotifer</name>
    <dbReference type="NCBI Taxonomy" id="249248"/>
    <lineage>
        <taxon>Eukaryota</taxon>
        <taxon>Metazoa</taxon>
        <taxon>Spiralia</taxon>
        <taxon>Gnathifera</taxon>
        <taxon>Rotifera</taxon>
        <taxon>Eurotatoria</taxon>
        <taxon>Bdelloidea</taxon>
        <taxon>Adinetida</taxon>
        <taxon>Adinetidae</taxon>
        <taxon>Adineta</taxon>
    </lineage>
</organism>
<dbReference type="Proteomes" id="UP000663828">
    <property type="component" value="Unassembled WGS sequence"/>
</dbReference>
<evidence type="ECO:0000313" key="3">
    <source>
        <dbReference type="EMBL" id="CAF1163366.1"/>
    </source>
</evidence>
<accession>A0A814RR27</accession>
<reference evidence="2" key="1">
    <citation type="submission" date="2021-02" db="EMBL/GenBank/DDBJ databases">
        <authorList>
            <person name="Nowell W R."/>
        </authorList>
    </citation>
    <scope>NUCLEOTIDE SEQUENCE</scope>
</reference>
<sequence>MFSRLFVRTIQHTFSSKFPIVTIPATSVRCASSTGTNEFKKFARIYLKYAVVTVGGVITCQFVYGYYKWTVQVPICPNCDRNQNINMNNVLACTALVQNRDKQCSGEQLMVKAGAATGVNFKLSKSQTNSSNLSTNILLSDDDMIQKNIFQEKYVLTYFETLADLIVKLDEPHLVNLLSNRIGYYIFICPICHSSLTRQMASCTSYLHQAGLENHAADISEMTSDTK</sequence>
<dbReference type="OrthoDB" id="9993974at2759"/>
<evidence type="ECO:0000313" key="4">
    <source>
        <dbReference type="Proteomes" id="UP000663828"/>
    </source>
</evidence>
<keyword evidence="4" id="KW-1185">Reference proteome</keyword>
<keyword evidence="1" id="KW-0472">Membrane</keyword>
<evidence type="ECO:0000313" key="5">
    <source>
        <dbReference type="Proteomes" id="UP000663852"/>
    </source>
</evidence>